<dbReference type="Proteomes" id="UP001161064">
    <property type="component" value="Unassembled WGS sequence"/>
</dbReference>
<name>A0ABQ4PWT5_9PROT</name>
<keyword evidence="3" id="KW-1185">Reference proteome</keyword>
<feature type="transmembrane region" description="Helical" evidence="1">
    <location>
        <begin position="41"/>
        <end position="59"/>
    </location>
</feature>
<accession>A0ABQ4PWT5</accession>
<evidence type="ECO:0000256" key="1">
    <source>
        <dbReference type="SAM" id="Phobius"/>
    </source>
</evidence>
<keyword evidence="1" id="KW-0812">Transmembrane</keyword>
<reference evidence="2" key="2">
    <citation type="journal article" date="2023" name="ISME Commun">
        <title>Characterization of a bloom-associated alphaproteobacterial lineage, 'Candidatus Phycosocius': insights into freshwater algal-bacterial interactions.</title>
        <authorList>
            <person name="Tanabe Y."/>
            <person name="Yamaguchi H."/>
            <person name="Yoshida M."/>
            <person name="Kai A."/>
            <person name="Okazaki Y."/>
        </authorList>
    </citation>
    <scope>NUCLEOTIDE SEQUENCE</scope>
    <source>
        <strain evidence="2">BOTRYCO-1</strain>
    </source>
</reference>
<protein>
    <submittedName>
        <fullName evidence="2">Uncharacterized protein</fullName>
    </submittedName>
</protein>
<evidence type="ECO:0000313" key="2">
    <source>
        <dbReference type="EMBL" id="GIU67467.1"/>
    </source>
</evidence>
<sequence length="117" mass="13559">MKMFEQKTFMFITVPVIYIIISLLSPFFLLLSISVGEPEPATLSHLPPMVLIYLYVLFIHRPRALKYIIAAEQNGEDREHNILTPEKIFVKWMFPLLTLIFIGRFTLAFIYPSLIAG</sequence>
<feature type="transmembrane region" description="Helical" evidence="1">
    <location>
        <begin position="88"/>
        <end position="111"/>
    </location>
</feature>
<comment type="caution">
    <text evidence="2">The sequence shown here is derived from an EMBL/GenBank/DDBJ whole genome shotgun (WGS) entry which is preliminary data.</text>
</comment>
<keyword evidence="1" id="KW-1133">Transmembrane helix</keyword>
<feature type="transmembrane region" description="Helical" evidence="1">
    <location>
        <begin position="12"/>
        <end position="35"/>
    </location>
</feature>
<dbReference type="EMBL" id="BPFZ01000010">
    <property type="protein sequence ID" value="GIU67467.1"/>
    <property type="molecule type" value="Genomic_DNA"/>
</dbReference>
<gene>
    <name evidence="2" type="ORF">PsB1_1621</name>
</gene>
<organism evidence="2 3">
    <name type="scientific">Candidatus Phycosocius spiralis</name>
    <dbReference type="NCBI Taxonomy" id="2815099"/>
    <lineage>
        <taxon>Bacteria</taxon>
        <taxon>Pseudomonadati</taxon>
        <taxon>Pseudomonadota</taxon>
        <taxon>Alphaproteobacteria</taxon>
        <taxon>Caulobacterales</taxon>
        <taxon>Caulobacterales incertae sedis</taxon>
        <taxon>Candidatus Phycosocius</taxon>
    </lineage>
</organism>
<evidence type="ECO:0000313" key="3">
    <source>
        <dbReference type="Proteomes" id="UP001161064"/>
    </source>
</evidence>
<keyword evidence="1" id="KW-0472">Membrane</keyword>
<reference evidence="2" key="1">
    <citation type="submission" date="2021-05" db="EMBL/GenBank/DDBJ databases">
        <authorList>
            <person name="Tanabe Y."/>
        </authorList>
    </citation>
    <scope>NUCLEOTIDE SEQUENCE</scope>
    <source>
        <strain evidence="2">BOTRYCO-1</strain>
    </source>
</reference>
<proteinExistence type="predicted"/>
<dbReference type="RefSeq" id="WP_284360387.1">
    <property type="nucleotide sequence ID" value="NZ_BPFZ01000010.1"/>
</dbReference>